<comment type="caution">
    <text evidence="1">The sequence shown here is derived from an EMBL/GenBank/DDBJ whole genome shotgun (WGS) entry which is preliminary data.</text>
</comment>
<keyword evidence="2" id="KW-1185">Reference proteome</keyword>
<sequence>MSWINIANFRTGESPVFSLDGRLLPFNTGNDDQIRTHAPPDVQEIARTASLEPTRNHDNEIENRNQQSSSRTKRRKLTSKVWKEFTKYEGKDGKVWAMCKYCKKKFDGSSKNGTTHLNNHLKRCRSSRNEDGLGETLAYHDNGDGSHSPHGQEIAEIREQDAHFEPALNLDNSEMENAGNDVDNSLGAERRKLRSKVSQDFTDYEAETGKEWAQLVINQHQMNRRSVTRAIIKHGFSTLNSIKSDVFFVYQEEREKLCRYFLKFSCRFSVAVRWFEEYFLAVLYFIDDSWIMKRKILTLHHAPDGYFTYVLKDLLSDCRIKKNICSVVTTIEDDNKTEAINNWYNEEASLPFGGHLLSIYWLVDLLKSSNSTGTNWAGEKMRKCFSYVRNVSNKQKFQIAVDIANSKGKNVISRNVSSWAFGFEQLEIGVGFKEAFCELEQVDPDFRSINLTTEEWDKATTMYQCQKVLNKAAHSLSESKYTTANVYFPKVCDLYMKLLLWEKSENYFICEVASRARESFFDKFWSNSKLVLAAAVILDPRFKIDIVERWYREIYGSAADGYLKSIMDDVINIYSKYVNASYKMLDEMGRPCTSQPNSELYIYLEEPKVPSIEEFDILGWWNSKATIFPLLAKMARDILAVPISPTAMSDPPLKSSEIENIIFCTGLDDDIKPALICTKSWLESPEDY</sequence>
<evidence type="ECO:0000313" key="2">
    <source>
        <dbReference type="Proteomes" id="UP001164539"/>
    </source>
</evidence>
<dbReference type="EMBL" id="CM051396">
    <property type="protein sequence ID" value="KAJ4723577.1"/>
    <property type="molecule type" value="Genomic_DNA"/>
</dbReference>
<evidence type="ECO:0000313" key="1">
    <source>
        <dbReference type="EMBL" id="KAJ4723577.1"/>
    </source>
</evidence>
<gene>
    <name evidence="1" type="ORF">OWV82_006931</name>
</gene>
<dbReference type="Proteomes" id="UP001164539">
    <property type="component" value="Chromosome 3"/>
</dbReference>
<accession>A0ACC1YIH1</accession>
<proteinExistence type="predicted"/>
<organism evidence="1 2">
    <name type="scientific">Melia azedarach</name>
    <name type="common">Chinaberry tree</name>
    <dbReference type="NCBI Taxonomy" id="155640"/>
    <lineage>
        <taxon>Eukaryota</taxon>
        <taxon>Viridiplantae</taxon>
        <taxon>Streptophyta</taxon>
        <taxon>Embryophyta</taxon>
        <taxon>Tracheophyta</taxon>
        <taxon>Spermatophyta</taxon>
        <taxon>Magnoliopsida</taxon>
        <taxon>eudicotyledons</taxon>
        <taxon>Gunneridae</taxon>
        <taxon>Pentapetalae</taxon>
        <taxon>rosids</taxon>
        <taxon>malvids</taxon>
        <taxon>Sapindales</taxon>
        <taxon>Meliaceae</taxon>
        <taxon>Melia</taxon>
    </lineage>
</organism>
<reference evidence="1 2" key="1">
    <citation type="journal article" date="2023" name="Science">
        <title>Complex scaffold remodeling in plant triterpene biosynthesis.</title>
        <authorList>
            <person name="De La Pena R."/>
            <person name="Hodgson H."/>
            <person name="Liu J.C."/>
            <person name="Stephenson M.J."/>
            <person name="Martin A.C."/>
            <person name="Owen C."/>
            <person name="Harkess A."/>
            <person name="Leebens-Mack J."/>
            <person name="Jimenez L.E."/>
            <person name="Osbourn A."/>
            <person name="Sattely E.S."/>
        </authorList>
    </citation>
    <scope>NUCLEOTIDE SEQUENCE [LARGE SCALE GENOMIC DNA]</scope>
    <source>
        <strain evidence="2">cv. JPN11</strain>
        <tissue evidence="1">Leaf</tissue>
    </source>
</reference>
<protein>
    <submittedName>
        <fullName evidence="1">Zinc finger BED domain-containing protein</fullName>
    </submittedName>
</protein>
<name>A0ACC1YIH1_MELAZ</name>